<dbReference type="Gene3D" id="3.30.300.20">
    <property type="match status" value="1"/>
</dbReference>
<evidence type="ECO:0000256" key="4">
    <source>
        <dbReference type="ARBA" id="ARBA00022692"/>
    </source>
</evidence>
<dbReference type="InterPro" id="IPR050360">
    <property type="entry name" value="MFS_Sugar_Transporters"/>
</dbReference>
<dbReference type="Pfam" id="PF00083">
    <property type="entry name" value="Sugar_tr"/>
    <property type="match status" value="1"/>
</dbReference>
<dbReference type="NCBIfam" id="TIGR00879">
    <property type="entry name" value="SP"/>
    <property type="match status" value="1"/>
</dbReference>
<protein>
    <recommendedName>
        <fullName evidence="8">Major facilitator superfamily (MFS) profile domain-containing protein</fullName>
    </recommendedName>
</protein>
<dbReference type="SUPFAM" id="SSF82784">
    <property type="entry name" value="OsmC-like"/>
    <property type="match status" value="1"/>
</dbReference>
<gene>
    <name evidence="9" type="ORF">FOXB_01245</name>
</gene>
<evidence type="ECO:0000256" key="7">
    <source>
        <dbReference type="SAM" id="Phobius"/>
    </source>
</evidence>
<feature type="transmembrane region" description="Helical" evidence="7">
    <location>
        <begin position="185"/>
        <end position="208"/>
    </location>
</feature>
<evidence type="ECO:0000313" key="9">
    <source>
        <dbReference type="EMBL" id="EGU88234.1"/>
    </source>
</evidence>
<feature type="transmembrane region" description="Helical" evidence="7">
    <location>
        <begin position="24"/>
        <end position="47"/>
    </location>
</feature>
<dbReference type="InterPro" id="IPR036102">
    <property type="entry name" value="OsmC/Ohrsf"/>
</dbReference>
<dbReference type="InterPro" id="IPR005829">
    <property type="entry name" value="Sugar_transporter_CS"/>
</dbReference>
<keyword evidence="6 7" id="KW-0472">Membrane</keyword>
<dbReference type="InterPro" id="IPR003663">
    <property type="entry name" value="Sugar/inositol_transpt"/>
</dbReference>
<dbReference type="Gene3D" id="1.20.1250.20">
    <property type="entry name" value="MFS general substrate transporter like domains"/>
    <property type="match status" value="1"/>
</dbReference>
<keyword evidence="3" id="KW-0813">Transport</keyword>
<comment type="subcellular location">
    <subcellularLocation>
        <location evidence="1">Membrane</location>
        <topology evidence="1">Multi-pass membrane protein</topology>
    </subcellularLocation>
</comment>
<dbReference type="PaxDb" id="5507-FOXG_17138P0"/>
<dbReference type="PROSITE" id="PS50850">
    <property type="entry name" value="MFS"/>
    <property type="match status" value="1"/>
</dbReference>
<feature type="transmembrane region" description="Helical" evidence="7">
    <location>
        <begin position="375"/>
        <end position="394"/>
    </location>
</feature>
<evidence type="ECO:0000259" key="8">
    <source>
        <dbReference type="PROSITE" id="PS50850"/>
    </source>
</evidence>
<dbReference type="InterPro" id="IPR036259">
    <property type="entry name" value="MFS_trans_sf"/>
</dbReference>
<feature type="transmembrane region" description="Helical" evidence="7">
    <location>
        <begin position="279"/>
        <end position="300"/>
    </location>
</feature>
<dbReference type="InterPro" id="IPR005828">
    <property type="entry name" value="MFS_sugar_transport-like"/>
</dbReference>
<reference evidence="9" key="1">
    <citation type="journal article" date="2012" name="Mol. Plant Microbe Interact.">
        <title>A highly conserved effector in Fusarium oxysporum is required for full virulence on Arabidopsis.</title>
        <authorList>
            <person name="Thatcher L.F."/>
            <person name="Gardiner D.M."/>
            <person name="Kazan K."/>
            <person name="Manners J."/>
        </authorList>
    </citation>
    <scope>NUCLEOTIDE SEQUENCE [LARGE SCALE GENOMIC DNA]</scope>
    <source>
        <strain evidence="9">Fo5176</strain>
    </source>
</reference>
<feature type="transmembrane region" description="Helical" evidence="7">
    <location>
        <begin position="67"/>
        <end position="85"/>
    </location>
</feature>
<evidence type="ECO:0000256" key="6">
    <source>
        <dbReference type="ARBA" id="ARBA00023136"/>
    </source>
</evidence>
<evidence type="ECO:0000256" key="3">
    <source>
        <dbReference type="ARBA" id="ARBA00022448"/>
    </source>
</evidence>
<feature type="transmembrane region" description="Helical" evidence="7">
    <location>
        <begin position="445"/>
        <end position="464"/>
    </location>
</feature>
<dbReference type="GO" id="GO:0005351">
    <property type="term" value="F:carbohydrate:proton symporter activity"/>
    <property type="evidence" value="ECO:0007669"/>
    <property type="project" value="TreeGrafter"/>
</dbReference>
<feature type="transmembrane region" description="Helical" evidence="7">
    <location>
        <begin position="415"/>
        <end position="433"/>
    </location>
</feature>
<sequence>MTSTDWPKVLPQTELPWYRTKHLVLLNLMLLVPLLSSSAASMVGSMMNGLQTLPQWRNFFNHPPPPLLGAINAVYPVCKILGLVPASTISDKFGRKVPIYIGLVSLVIGPAIQASSINLPMFIVSRGLIGFATVFPQVACPILVSELSYPTHRGKMTALYNTFFYFGAIAAAWITYGTFKMQSTWAWRCPSALQAAIPFLQLMFIYWVPESPRWLIANGKKDQAIAILTKLHAGGQENSPLVEFEITEIENALALERSQESSASWATLVKTAPMRRRTLIAAILGFFSQWNGIGVVTYYLSLVLDTIGITAAKEQVLINGLLQLFNFAAAVFAGALMVDKFGRRRLFLVATSGLCLSYVAWTALTSYFIRSHDESAGRTVVAFIFIAFFFYDVAWTPLPQAYTIEIFPFLTRSRGLTTALTSSYIGLISAQLINPVGLAALGWRYYIVFCCILACLVVVIYFLFPETKGRSLEQITELFEGRSVSVDAEEIISKGKVGVAYEIETPTLTQQDHELKSGNLAFNSQFNMFQARLNSTSRALINSQRSSKLSLNLRRFSVSPSHLQRLPVQISGQGSGTIQTISVKDKPYTFSTDTYKVIGGQDSHPSPVAYALASLSSCNQVTGALVAKDHGLTLGKWRVLVEGQLPTAVLVGGEQGNPNWESVDLEVNVQTSADDAAFEHFVAEVERRCPITQLFKRSGVAYKSKWINEPL</sequence>
<evidence type="ECO:0000256" key="1">
    <source>
        <dbReference type="ARBA" id="ARBA00004141"/>
    </source>
</evidence>
<dbReference type="Pfam" id="PF02566">
    <property type="entry name" value="OsmC"/>
    <property type="match status" value="1"/>
</dbReference>
<proteinExistence type="inferred from homology"/>
<comment type="caution">
    <text evidence="9">The sequence shown here is derived from an EMBL/GenBank/DDBJ whole genome shotgun (WGS) entry which is preliminary data.</text>
</comment>
<accession>F9F4C0</accession>
<organism evidence="9">
    <name type="scientific">Fusarium oxysporum (strain Fo5176)</name>
    <name type="common">Fusarium vascular wilt</name>
    <dbReference type="NCBI Taxonomy" id="660025"/>
    <lineage>
        <taxon>Eukaryota</taxon>
        <taxon>Fungi</taxon>
        <taxon>Dikarya</taxon>
        <taxon>Ascomycota</taxon>
        <taxon>Pezizomycotina</taxon>
        <taxon>Sordariomycetes</taxon>
        <taxon>Hypocreomycetidae</taxon>
        <taxon>Hypocreales</taxon>
        <taxon>Nectriaceae</taxon>
        <taxon>Fusarium</taxon>
        <taxon>Fusarium oxysporum species complex</taxon>
    </lineage>
</organism>
<keyword evidence="4 7" id="KW-0812">Transmembrane</keyword>
<comment type="similarity">
    <text evidence="2">Belongs to the major facilitator superfamily. Sugar transporter (TC 2.A.1.1) family.</text>
</comment>
<dbReference type="FunFam" id="1.20.1250.20:FF:000134">
    <property type="entry name" value="MFS sugar transporter protein"/>
    <property type="match status" value="1"/>
</dbReference>
<dbReference type="GO" id="GO:0016020">
    <property type="term" value="C:membrane"/>
    <property type="evidence" value="ECO:0007669"/>
    <property type="project" value="UniProtKB-SubCell"/>
</dbReference>
<feature type="transmembrane region" description="Helical" evidence="7">
    <location>
        <begin position="97"/>
        <end position="117"/>
    </location>
</feature>
<feature type="transmembrane region" description="Helical" evidence="7">
    <location>
        <begin position="346"/>
        <end position="369"/>
    </location>
</feature>
<feature type="transmembrane region" description="Helical" evidence="7">
    <location>
        <begin position="320"/>
        <end position="339"/>
    </location>
</feature>
<dbReference type="EMBL" id="AFQF01000451">
    <property type="protein sequence ID" value="EGU88234.1"/>
    <property type="molecule type" value="Genomic_DNA"/>
</dbReference>
<dbReference type="OrthoDB" id="6133115at2759"/>
<dbReference type="InterPro" id="IPR020846">
    <property type="entry name" value="MFS_dom"/>
</dbReference>
<evidence type="ECO:0000256" key="2">
    <source>
        <dbReference type="ARBA" id="ARBA00010992"/>
    </source>
</evidence>
<feature type="transmembrane region" description="Helical" evidence="7">
    <location>
        <begin position="157"/>
        <end position="179"/>
    </location>
</feature>
<dbReference type="PANTHER" id="PTHR48022:SF3">
    <property type="entry name" value="HEXOSE TRANSPORTER PROTEIN (AFU_ORTHOLOGUE AFUA_8G04480)-RELATED"/>
    <property type="match status" value="1"/>
</dbReference>
<dbReference type="PROSITE" id="PS00216">
    <property type="entry name" value="SUGAR_TRANSPORT_1"/>
    <property type="match status" value="2"/>
</dbReference>
<dbReference type="InterPro" id="IPR015946">
    <property type="entry name" value="KH_dom-like_a/b"/>
</dbReference>
<keyword evidence="5 7" id="KW-1133">Transmembrane helix</keyword>
<dbReference type="AlphaFoldDB" id="F9F4C0"/>
<dbReference type="SUPFAM" id="SSF103473">
    <property type="entry name" value="MFS general substrate transporter"/>
    <property type="match status" value="1"/>
</dbReference>
<dbReference type="PANTHER" id="PTHR48022">
    <property type="entry name" value="PLASTIDIC GLUCOSE TRANSPORTER 4"/>
    <property type="match status" value="1"/>
</dbReference>
<name>F9F4C0_FUSOF</name>
<evidence type="ECO:0000256" key="5">
    <source>
        <dbReference type="ARBA" id="ARBA00022989"/>
    </source>
</evidence>
<feature type="domain" description="Major facilitator superfamily (MFS) profile" evidence="8">
    <location>
        <begin position="25"/>
        <end position="468"/>
    </location>
</feature>
<dbReference type="InterPro" id="IPR003718">
    <property type="entry name" value="OsmC/Ohr_fam"/>
</dbReference>
<feature type="transmembrane region" description="Helical" evidence="7">
    <location>
        <begin position="123"/>
        <end position="145"/>
    </location>
</feature>